<feature type="transmembrane region" description="Helical" evidence="8">
    <location>
        <begin position="107"/>
        <end position="124"/>
    </location>
</feature>
<keyword evidence="6 8" id="KW-1133">Transmembrane helix</keyword>
<name>A0A9D0ZJD2_9FIRM</name>
<dbReference type="CDD" id="cd06261">
    <property type="entry name" value="TM_PBP2"/>
    <property type="match status" value="1"/>
</dbReference>
<feature type="domain" description="ABC transmembrane type-1" evidence="9">
    <location>
        <begin position="58"/>
        <end position="250"/>
    </location>
</feature>
<feature type="transmembrane region" description="Helical" evidence="8">
    <location>
        <begin position="183"/>
        <end position="208"/>
    </location>
</feature>
<dbReference type="PANTHER" id="PTHR43848:SF2">
    <property type="entry name" value="PUTRESCINE TRANSPORT SYSTEM PERMEASE PROTEIN POTI"/>
    <property type="match status" value="1"/>
</dbReference>
<protein>
    <submittedName>
        <fullName evidence="10">ABC transporter permease</fullName>
    </submittedName>
</protein>
<dbReference type="InterPro" id="IPR000515">
    <property type="entry name" value="MetI-like"/>
</dbReference>
<dbReference type="Proteomes" id="UP000886787">
    <property type="component" value="Unassembled WGS sequence"/>
</dbReference>
<dbReference type="PANTHER" id="PTHR43848">
    <property type="entry name" value="PUTRESCINE TRANSPORT SYSTEM PERMEASE PROTEIN POTI"/>
    <property type="match status" value="1"/>
</dbReference>
<comment type="similarity">
    <text evidence="2">Belongs to the binding-protein-dependent transport system permease family. CysTW subfamily.</text>
</comment>
<reference evidence="10" key="1">
    <citation type="submission" date="2020-10" db="EMBL/GenBank/DDBJ databases">
        <authorList>
            <person name="Gilroy R."/>
        </authorList>
    </citation>
    <scope>NUCLEOTIDE SEQUENCE</scope>
    <source>
        <strain evidence="10">ChiSjej1B19-3389</strain>
    </source>
</reference>
<feature type="transmembrane region" description="Helical" evidence="8">
    <location>
        <begin position="62"/>
        <end position="86"/>
    </location>
</feature>
<comment type="subcellular location">
    <subcellularLocation>
        <location evidence="1 8">Cell membrane</location>
        <topology evidence="1 8">Multi-pass membrane protein</topology>
    </subcellularLocation>
</comment>
<evidence type="ECO:0000313" key="10">
    <source>
        <dbReference type="EMBL" id="HIQ81257.1"/>
    </source>
</evidence>
<evidence type="ECO:0000256" key="1">
    <source>
        <dbReference type="ARBA" id="ARBA00004651"/>
    </source>
</evidence>
<evidence type="ECO:0000256" key="3">
    <source>
        <dbReference type="ARBA" id="ARBA00022448"/>
    </source>
</evidence>
<feature type="transmembrane region" description="Helical" evidence="8">
    <location>
        <begin position="9"/>
        <end position="29"/>
    </location>
</feature>
<proteinExistence type="inferred from homology"/>
<accession>A0A9D0ZJD2</accession>
<dbReference type="SUPFAM" id="SSF161098">
    <property type="entry name" value="MetI-like"/>
    <property type="match status" value="1"/>
</dbReference>
<keyword evidence="7 8" id="KW-0472">Membrane</keyword>
<dbReference type="EMBL" id="DVFW01000042">
    <property type="protein sequence ID" value="HIQ81257.1"/>
    <property type="molecule type" value="Genomic_DNA"/>
</dbReference>
<evidence type="ECO:0000256" key="4">
    <source>
        <dbReference type="ARBA" id="ARBA00022475"/>
    </source>
</evidence>
<organism evidence="10 11">
    <name type="scientific">Candidatus Scatavimonas merdigallinarum</name>
    <dbReference type="NCBI Taxonomy" id="2840914"/>
    <lineage>
        <taxon>Bacteria</taxon>
        <taxon>Bacillati</taxon>
        <taxon>Bacillota</taxon>
        <taxon>Clostridia</taxon>
        <taxon>Eubacteriales</taxon>
        <taxon>Oscillospiraceae</taxon>
        <taxon>Oscillospiraceae incertae sedis</taxon>
        <taxon>Candidatus Scatavimonas</taxon>
    </lineage>
</organism>
<dbReference type="Pfam" id="PF00528">
    <property type="entry name" value="BPD_transp_1"/>
    <property type="match status" value="1"/>
</dbReference>
<keyword evidence="3 8" id="KW-0813">Transport</keyword>
<dbReference type="GO" id="GO:0055085">
    <property type="term" value="P:transmembrane transport"/>
    <property type="evidence" value="ECO:0007669"/>
    <property type="project" value="InterPro"/>
</dbReference>
<feature type="transmembrane region" description="Helical" evidence="8">
    <location>
        <begin position="228"/>
        <end position="250"/>
    </location>
</feature>
<feature type="transmembrane region" description="Helical" evidence="8">
    <location>
        <begin position="130"/>
        <end position="150"/>
    </location>
</feature>
<keyword evidence="4" id="KW-1003">Cell membrane</keyword>
<evidence type="ECO:0000259" key="9">
    <source>
        <dbReference type="PROSITE" id="PS50928"/>
    </source>
</evidence>
<dbReference type="PROSITE" id="PS50928">
    <property type="entry name" value="ABC_TM1"/>
    <property type="match status" value="1"/>
</dbReference>
<dbReference type="AlphaFoldDB" id="A0A9D0ZJD2"/>
<keyword evidence="5 8" id="KW-0812">Transmembrane</keyword>
<dbReference type="InterPro" id="IPR035906">
    <property type="entry name" value="MetI-like_sf"/>
</dbReference>
<reference evidence="10" key="2">
    <citation type="journal article" date="2021" name="PeerJ">
        <title>Extensive microbial diversity within the chicken gut microbiome revealed by metagenomics and culture.</title>
        <authorList>
            <person name="Gilroy R."/>
            <person name="Ravi A."/>
            <person name="Getino M."/>
            <person name="Pursley I."/>
            <person name="Horton D.L."/>
            <person name="Alikhan N.F."/>
            <person name="Baker D."/>
            <person name="Gharbi K."/>
            <person name="Hall N."/>
            <person name="Watson M."/>
            <person name="Adriaenssens E.M."/>
            <person name="Foster-Nyarko E."/>
            <person name="Jarju S."/>
            <person name="Secka A."/>
            <person name="Antonio M."/>
            <person name="Oren A."/>
            <person name="Chaudhuri R.R."/>
            <person name="La Ragione R."/>
            <person name="Hildebrand F."/>
            <person name="Pallen M.J."/>
        </authorList>
    </citation>
    <scope>NUCLEOTIDE SEQUENCE</scope>
    <source>
        <strain evidence="10">ChiSjej1B19-3389</strain>
    </source>
</reference>
<evidence type="ECO:0000256" key="8">
    <source>
        <dbReference type="RuleBase" id="RU363032"/>
    </source>
</evidence>
<dbReference type="GO" id="GO:0005886">
    <property type="term" value="C:plasma membrane"/>
    <property type="evidence" value="ECO:0007669"/>
    <property type="project" value="UniProtKB-SubCell"/>
</dbReference>
<evidence type="ECO:0000256" key="7">
    <source>
        <dbReference type="ARBA" id="ARBA00023136"/>
    </source>
</evidence>
<gene>
    <name evidence="10" type="ORF">IAD32_08260</name>
</gene>
<evidence type="ECO:0000256" key="2">
    <source>
        <dbReference type="ARBA" id="ARBA00007069"/>
    </source>
</evidence>
<evidence type="ECO:0000313" key="11">
    <source>
        <dbReference type="Proteomes" id="UP000886787"/>
    </source>
</evidence>
<sequence length="264" mass="29558">MKRISSKIYVGLVMVFLYLPIAVLILYSFNDGKTSVWKGFTLKWYTELFQNSAIMTSLYNTLIIAVLAAVIATVLGTSAAIGFYNYRGVKKTLVTNVSNIPIINPEIVTGVSFMLLFAFLGGLMGFEMGFATVLLAHISFCTPYVILNVMPKLRQMDRNVYEAALDLGCNQRQAFFKAVMPEILPGVLSGFLMSFTYSLDDFVITYFTRGPQFQTLPIEIYTMLRRRISPTINALSTLLFVVTLAILIFVNIRDRRAEKAAAGR</sequence>
<dbReference type="InterPro" id="IPR051789">
    <property type="entry name" value="Bact_Polyamine_Transport"/>
</dbReference>
<dbReference type="Gene3D" id="1.10.3720.10">
    <property type="entry name" value="MetI-like"/>
    <property type="match status" value="1"/>
</dbReference>
<evidence type="ECO:0000256" key="5">
    <source>
        <dbReference type="ARBA" id="ARBA00022692"/>
    </source>
</evidence>
<evidence type="ECO:0000256" key="6">
    <source>
        <dbReference type="ARBA" id="ARBA00022989"/>
    </source>
</evidence>
<comment type="caution">
    <text evidence="10">The sequence shown here is derived from an EMBL/GenBank/DDBJ whole genome shotgun (WGS) entry which is preliminary data.</text>
</comment>